<reference evidence="1 2" key="1">
    <citation type="submission" date="2011-09" db="EMBL/GenBank/DDBJ databases">
        <authorList>
            <person name="Weinstock G."/>
            <person name="Sodergren E."/>
            <person name="Clifton S."/>
            <person name="Fulton L."/>
            <person name="Fulton B."/>
            <person name="Courtney L."/>
            <person name="Fronick C."/>
            <person name="Harrison M."/>
            <person name="Strong C."/>
            <person name="Farmer C."/>
            <person name="Delahaunty K."/>
            <person name="Markovic C."/>
            <person name="Hall O."/>
            <person name="Minx P."/>
            <person name="Tomlinson C."/>
            <person name="Mitreva M."/>
            <person name="Hou S."/>
            <person name="Chen J."/>
            <person name="Wollam A."/>
            <person name="Pepin K.H."/>
            <person name="Johnson M."/>
            <person name="Bhonagiri V."/>
            <person name="Zhang X."/>
            <person name="Suruliraj S."/>
            <person name="Warren W."/>
            <person name="Chinwalla A."/>
            <person name="Mardis E.R."/>
            <person name="Wilson R.K."/>
        </authorList>
    </citation>
    <scope>NUCLEOTIDE SEQUENCE [LARGE SCALE GENOMIC DNA]</scope>
    <source>
        <strain evidence="1 2">F0439</strain>
    </source>
</reference>
<comment type="caution">
    <text evidence="1">The sequence shown here is derived from an EMBL/GenBank/DDBJ whole genome shotgun (WGS) entry which is preliminary data.</text>
</comment>
<accession>G9ZM97</accession>
<dbReference type="AlphaFoldDB" id="G9ZM97"/>
<gene>
    <name evidence="1" type="ORF">HMPREF9103_00845</name>
</gene>
<name>G9ZM97_9LACO</name>
<proteinExistence type="predicted"/>
<evidence type="ECO:0000313" key="2">
    <source>
        <dbReference type="Proteomes" id="UP000004625"/>
    </source>
</evidence>
<sequence>MYNVKYNQLRTFCKLSVICHVDHLIGGDALIELIRNLPGDLLVFKRVGNVGVFILESLDQQLILPIVRTVIGAETGVAEIITCPDKRDRGSILRGFNAVKVGVDPFINGRLDLLTEVIPFLN</sequence>
<dbReference type="EMBL" id="AGEY01000036">
    <property type="protein sequence ID" value="EHL99724.1"/>
    <property type="molecule type" value="Genomic_DNA"/>
</dbReference>
<organism evidence="1 2">
    <name type="scientific">Lentilactobacillus parafarraginis F0439</name>
    <dbReference type="NCBI Taxonomy" id="797515"/>
    <lineage>
        <taxon>Bacteria</taxon>
        <taxon>Bacillati</taxon>
        <taxon>Bacillota</taxon>
        <taxon>Bacilli</taxon>
        <taxon>Lactobacillales</taxon>
        <taxon>Lactobacillaceae</taxon>
        <taxon>Lentilactobacillus</taxon>
    </lineage>
</organism>
<dbReference type="HOGENOM" id="CLU_2023771_0_0_9"/>
<dbReference type="Proteomes" id="UP000004625">
    <property type="component" value="Unassembled WGS sequence"/>
</dbReference>
<evidence type="ECO:0000313" key="1">
    <source>
        <dbReference type="EMBL" id="EHL99724.1"/>
    </source>
</evidence>
<keyword evidence="2" id="KW-1185">Reference proteome</keyword>
<protein>
    <submittedName>
        <fullName evidence="1">Uncharacterized protein</fullName>
    </submittedName>
</protein>